<comment type="caution">
    <text evidence="2">The sequence shown here is derived from an EMBL/GenBank/DDBJ whole genome shotgun (WGS) entry which is preliminary data.</text>
</comment>
<feature type="transmembrane region" description="Helical" evidence="1">
    <location>
        <begin position="156"/>
        <end position="181"/>
    </location>
</feature>
<keyword evidence="1" id="KW-0472">Membrane</keyword>
<evidence type="ECO:0000313" key="2">
    <source>
        <dbReference type="EMBL" id="MYM84575.1"/>
    </source>
</evidence>
<feature type="transmembrane region" description="Helical" evidence="1">
    <location>
        <begin position="229"/>
        <end position="251"/>
    </location>
</feature>
<keyword evidence="1" id="KW-1133">Transmembrane helix</keyword>
<proteinExistence type="predicted"/>
<gene>
    <name evidence="2" type="ORF">GTP44_21815</name>
</gene>
<name>A0A6L8MRB5_9BURK</name>
<accession>A0A6L8MRB5</accession>
<dbReference type="Proteomes" id="UP000474565">
    <property type="component" value="Unassembled WGS sequence"/>
</dbReference>
<feature type="transmembrane region" description="Helical" evidence="1">
    <location>
        <begin position="93"/>
        <end position="115"/>
    </location>
</feature>
<feature type="transmembrane region" description="Helical" evidence="1">
    <location>
        <begin position="121"/>
        <end position="144"/>
    </location>
</feature>
<organism evidence="2 3">
    <name type="scientific">Duganella lactea</name>
    <dbReference type="NCBI Taxonomy" id="2692173"/>
    <lineage>
        <taxon>Bacteria</taxon>
        <taxon>Pseudomonadati</taxon>
        <taxon>Pseudomonadota</taxon>
        <taxon>Betaproteobacteria</taxon>
        <taxon>Burkholderiales</taxon>
        <taxon>Oxalobacteraceae</taxon>
        <taxon>Telluria group</taxon>
        <taxon>Duganella</taxon>
    </lineage>
</organism>
<feature type="transmembrane region" description="Helical" evidence="1">
    <location>
        <begin position="294"/>
        <end position="315"/>
    </location>
</feature>
<evidence type="ECO:0000313" key="3">
    <source>
        <dbReference type="Proteomes" id="UP000474565"/>
    </source>
</evidence>
<protein>
    <submittedName>
        <fullName evidence="2">Permease</fullName>
    </submittedName>
</protein>
<keyword evidence="1" id="KW-0812">Transmembrane</keyword>
<feature type="transmembrane region" description="Helical" evidence="1">
    <location>
        <begin position="257"/>
        <end position="282"/>
    </location>
</feature>
<feature type="transmembrane region" description="Helical" evidence="1">
    <location>
        <begin position="201"/>
        <end position="222"/>
    </location>
</feature>
<sequence length="434" mass="46267">MKPLDAPQRALSFGNNPPLSLPLRYFLSAPLFAALAAAFLAWQGEAALLTRWSPLTLAITHLMVLGCLSMTMIGALLQMLPVVAGIEVPRTHAVGAVVHVCLCAGTLALAAGFWLGGPVLFRLAMALLLAGLMLFVGACTVAMWQYHLPGAGAVVAGIRLSLAALVLTMILGGMLASGFAWPGMLQMPLQRITDLHAMWGMLGWVGLLVIGIAFQVVPMFMLTEPYPKFLTGAYSTWMFILLGAASLSSGWTGHGTLLHLGFLALLAAGYALFGGATLYLLARRKRPRADPTTLFWRTAMVCLLAALGVWLWPAAAPSNAAPLAVGVLLIAGFALSAVSGMLYKIVPFLTWYHLQDARARSGRKPPNINQIIPERHAQWQYGVHLAGLLLLLAACYQPALARPGAVLMCAACLGLWFNLGRAVTHHILLVPAQS</sequence>
<feature type="transmembrane region" description="Helical" evidence="1">
    <location>
        <begin position="21"/>
        <end position="42"/>
    </location>
</feature>
<dbReference type="RefSeq" id="WP_161021065.1">
    <property type="nucleotide sequence ID" value="NZ_WWCP01000035.1"/>
</dbReference>
<reference evidence="2 3" key="1">
    <citation type="submission" date="2019-12" db="EMBL/GenBank/DDBJ databases">
        <title>Novel species isolated from a subtropical stream in China.</title>
        <authorList>
            <person name="Lu H."/>
        </authorList>
    </citation>
    <scope>NUCLEOTIDE SEQUENCE [LARGE SCALE GENOMIC DNA]</scope>
    <source>
        <strain evidence="2 3">FT50W</strain>
    </source>
</reference>
<dbReference type="EMBL" id="WWCP01000035">
    <property type="protein sequence ID" value="MYM84575.1"/>
    <property type="molecule type" value="Genomic_DNA"/>
</dbReference>
<feature type="transmembrane region" description="Helical" evidence="1">
    <location>
        <begin position="321"/>
        <end position="343"/>
    </location>
</feature>
<dbReference type="AlphaFoldDB" id="A0A6L8MRB5"/>
<evidence type="ECO:0000256" key="1">
    <source>
        <dbReference type="SAM" id="Phobius"/>
    </source>
</evidence>
<feature type="transmembrane region" description="Helical" evidence="1">
    <location>
        <begin position="62"/>
        <end position="86"/>
    </location>
</feature>